<dbReference type="AlphaFoldDB" id="A0A0K1PLK3"/>
<evidence type="ECO:0000313" key="2">
    <source>
        <dbReference type="Proteomes" id="UP000064967"/>
    </source>
</evidence>
<dbReference type="PANTHER" id="PTHR45982">
    <property type="entry name" value="REGULATOR OF CHROMOSOME CONDENSATION"/>
    <property type="match status" value="1"/>
</dbReference>
<dbReference type="SUPFAM" id="SSF50985">
    <property type="entry name" value="RCC1/BLIP-II"/>
    <property type="match status" value="1"/>
</dbReference>
<evidence type="ECO:0000313" key="1">
    <source>
        <dbReference type="EMBL" id="AKU94413.1"/>
    </source>
</evidence>
<dbReference type="InterPro" id="IPR000408">
    <property type="entry name" value="Reg_chr_condens"/>
</dbReference>
<dbReference type="InterPro" id="IPR009091">
    <property type="entry name" value="RCC1/BLIP-II"/>
</dbReference>
<name>A0A0K1PLK3_9BACT</name>
<dbReference type="GO" id="GO:0005085">
    <property type="term" value="F:guanyl-nucleotide exchange factor activity"/>
    <property type="evidence" value="ECO:0007669"/>
    <property type="project" value="TreeGrafter"/>
</dbReference>
<dbReference type="Proteomes" id="UP000064967">
    <property type="component" value="Chromosome"/>
</dbReference>
<dbReference type="GO" id="GO:0005737">
    <property type="term" value="C:cytoplasm"/>
    <property type="evidence" value="ECO:0007669"/>
    <property type="project" value="TreeGrafter"/>
</dbReference>
<proteinExistence type="predicted"/>
<dbReference type="EMBL" id="CP012333">
    <property type="protein sequence ID" value="AKU94413.1"/>
    <property type="molecule type" value="Genomic_DNA"/>
</dbReference>
<dbReference type="PROSITE" id="PS50012">
    <property type="entry name" value="RCC1_3"/>
    <property type="match status" value="1"/>
</dbReference>
<protein>
    <submittedName>
        <fullName evidence="1">BNR repeat domain protein</fullName>
    </submittedName>
</protein>
<dbReference type="RefSeq" id="WP_146646016.1">
    <property type="nucleotide sequence ID" value="NZ_CP012333.1"/>
</dbReference>
<reference evidence="1 2" key="1">
    <citation type="submission" date="2015-08" db="EMBL/GenBank/DDBJ databases">
        <authorList>
            <person name="Babu N.S."/>
            <person name="Beckwith C.J."/>
            <person name="Beseler K.G."/>
            <person name="Brison A."/>
            <person name="Carone J.V."/>
            <person name="Caskin T.P."/>
            <person name="Diamond M."/>
            <person name="Durham M.E."/>
            <person name="Foxe J.M."/>
            <person name="Go M."/>
            <person name="Henderson B.A."/>
            <person name="Jones I.B."/>
            <person name="McGettigan J.A."/>
            <person name="Micheletti S.J."/>
            <person name="Nasrallah M.E."/>
            <person name="Ortiz D."/>
            <person name="Piller C.R."/>
            <person name="Privatt S.R."/>
            <person name="Schneider S.L."/>
            <person name="Sharp S."/>
            <person name="Smith T.C."/>
            <person name="Stanton J.D."/>
            <person name="Ullery H.E."/>
            <person name="Wilson R.J."/>
            <person name="Serrano M.G."/>
            <person name="Buck G."/>
            <person name="Lee V."/>
            <person name="Wang Y."/>
            <person name="Carvalho R."/>
            <person name="Voegtly L."/>
            <person name="Shi R."/>
            <person name="Duckworth R."/>
            <person name="Johnson A."/>
            <person name="Loviza R."/>
            <person name="Walstead R."/>
            <person name="Shah Z."/>
            <person name="Kiflezghi M."/>
            <person name="Wade K."/>
            <person name="Ball S.L."/>
            <person name="Bradley K.W."/>
            <person name="Asai D.J."/>
            <person name="Bowman C.A."/>
            <person name="Russell D.A."/>
            <person name="Pope W.H."/>
            <person name="Jacobs-Sera D."/>
            <person name="Hendrix R.W."/>
            <person name="Hatfull G.F."/>
        </authorList>
    </citation>
    <scope>NUCLEOTIDE SEQUENCE [LARGE SCALE GENOMIC DNA]</scope>
    <source>
        <strain evidence="1 2">DSM 27648</strain>
    </source>
</reference>
<dbReference type="KEGG" id="llu:AKJ09_01077"/>
<dbReference type="InterPro" id="IPR051553">
    <property type="entry name" value="Ran_GTPase-activating"/>
</dbReference>
<keyword evidence="2" id="KW-1185">Reference proteome</keyword>
<gene>
    <name evidence="1" type="ORF">AKJ09_01077</name>
</gene>
<dbReference type="PANTHER" id="PTHR45982:SF1">
    <property type="entry name" value="REGULATOR OF CHROMOSOME CONDENSATION"/>
    <property type="match status" value="1"/>
</dbReference>
<dbReference type="Pfam" id="PF13540">
    <property type="entry name" value="RCC1_2"/>
    <property type="match status" value="2"/>
</dbReference>
<dbReference type="STRING" id="1391654.AKJ09_01077"/>
<organism evidence="1 2">
    <name type="scientific">Labilithrix luteola</name>
    <dbReference type="NCBI Taxonomy" id="1391654"/>
    <lineage>
        <taxon>Bacteria</taxon>
        <taxon>Pseudomonadati</taxon>
        <taxon>Myxococcota</taxon>
        <taxon>Polyangia</taxon>
        <taxon>Polyangiales</taxon>
        <taxon>Labilitrichaceae</taxon>
        <taxon>Labilithrix</taxon>
    </lineage>
</organism>
<sequence>MRRSVLLLAIVVEGGCGSSTRSSHAQTVEVVPARATPLDVGSSAPPSARPESPVQIVLGLGPLCARVEGRVFCATLDPETVLASEANAIAGIDDATSLVVGQSFACVTTRRGTVKCFGDNTFGQLGAKFGGERSVEPLEVVGIGNADRVMAGPFHACALLADKSVRCWGRNEHGQTGSDTIHLPEARELVSATVVPNVQARDVALSFGSTCAVSTDRTVVCWGEPQSDGSKVAGRNERPKALDGLSDMDTVVGSESGFCAVRRGKVSCWGDLRGLVKGAGPGDNVATVPGLDDAKRVRVASDHGCAVLGDGRVACFGYPYSRALGGATDESGYDAVPAAIVEGLSSVVDVTVSPGLSCALTRDRALYCWGQWYAGSIRVEPKPIRFRLQ</sequence>
<dbReference type="Gene3D" id="2.130.10.30">
    <property type="entry name" value="Regulator of chromosome condensation 1/beta-lactamase-inhibitor protein II"/>
    <property type="match status" value="2"/>
</dbReference>
<accession>A0A0K1PLK3</accession>
<dbReference type="OrthoDB" id="9758365at2"/>